<comment type="caution">
    <text evidence="4">The sequence shown here is derived from an EMBL/GenBank/DDBJ whole genome shotgun (WGS) entry which is preliminary data.</text>
</comment>
<dbReference type="AlphaFoldDB" id="A0A1Y2B0Q8"/>
<name>A0A1Y2B0Q8_9FUNG</name>
<dbReference type="InterPro" id="IPR036291">
    <property type="entry name" value="NAD(P)-bd_dom_sf"/>
</dbReference>
<keyword evidence="5" id="KW-1185">Reference proteome</keyword>
<keyword evidence="2" id="KW-0521">NADP</keyword>
<dbReference type="EMBL" id="MCGO01000095">
    <property type="protein sequence ID" value="ORY28419.1"/>
    <property type="molecule type" value="Genomic_DNA"/>
</dbReference>
<organism evidence="4 5">
    <name type="scientific">Rhizoclosmatium globosum</name>
    <dbReference type="NCBI Taxonomy" id="329046"/>
    <lineage>
        <taxon>Eukaryota</taxon>
        <taxon>Fungi</taxon>
        <taxon>Fungi incertae sedis</taxon>
        <taxon>Chytridiomycota</taxon>
        <taxon>Chytridiomycota incertae sedis</taxon>
        <taxon>Chytridiomycetes</taxon>
        <taxon>Chytridiales</taxon>
        <taxon>Chytriomycetaceae</taxon>
        <taxon>Rhizoclosmatium</taxon>
    </lineage>
</organism>
<dbReference type="PANTHER" id="PTHR24320">
    <property type="entry name" value="RETINOL DEHYDROGENASE"/>
    <property type="match status" value="1"/>
</dbReference>
<sequence>MACPKSLTVDGFETQFGVNHLGHFYLTQLLLPLLLKTGTAQTPARIVNLSSTAQHLFAPKEGILFNDLDASKAYSPWVRYGHSKLANVLFAKELNNRYRLQHVVSVSLHPGVIFSSDLYRYSSFSSLMNAVANILKRPKELLCNLTERSKTIPEGASTTVLCALGPVEGGGYYYDCKMSKGEGLHSKANDVELAYKLWEVSEKLIAEKL</sequence>
<accession>A0A1Y2B0Q8</accession>
<dbReference type="STRING" id="329046.A0A1Y2B0Q8"/>
<proteinExistence type="inferred from homology"/>
<reference evidence="4 5" key="1">
    <citation type="submission" date="2016-07" db="EMBL/GenBank/DDBJ databases">
        <title>Pervasive Adenine N6-methylation of Active Genes in Fungi.</title>
        <authorList>
            <consortium name="DOE Joint Genome Institute"/>
            <person name="Mondo S.J."/>
            <person name="Dannebaum R.O."/>
            <person name="Kuo R.C."/>
            <person name="Labutti K."/>
            <person name="Haridas S."/>
            <person name="Kuo A."/>
            <person name="Salamov A."/>
            <person name="Ahrendt S.R."/>
            <person name="Lipzen A."/>
            <person name="Sullivan W."/>
            <person name="Andreopoulos W.B."/>
            <person name="Clum A."/>
            <person name="Lindquist E."/>
            <person name="Daum C."/>
            <person name="Ramamoorthy G.K."/>
            <person name="Gryganskyi A."/>
            <person name="Culley D."/>
            <person name="Magnuson J.K."/>
            <person name="James T.Y."/>
            <person name="O'Malley M.A."/>
            <person name="Stajich J.E."/>
            <person name="Spatafora J.W."/>
            <person name="Visel A."/>
            <person name="Grigoriev I.V."/>
        </authorList>
    </citation>
    <scope>NUCLEOTIDE SEQUENCE [LARGE SCALE GENOMIC DNA]</scope>
    <source>
        <strain evidence="4 5">JEL800</strain>
    </source>
</reference>
<evidence type="ECO:0000313" key="4">
    <source>
        <dbReference type="EMBL" id="ORY28419.1"/>
    </source>
</evidence>
<comment type="similarity">
    <text evidence="1">Belongs to the short-chain dehydrogenases/reductases (SDR) family.</text>
</comment>
<keyword evidence="3" id="KW-0560">Oxidoreductase</keyword>
<dbReference type="Gene3D" id="3.40.50.720">
    <property type="entry name" value="NAD(P)-binding Rossmann-like Domain"/>
    <property type="match status" value="1"/>
</dbReference>
<gene>
    <name evidence="4" type="ORF">BCR33DRAFT_725118</name>
</gene>
<dbReference type="SUPFAM" id="SSF51735">
    <property type="entry name" value="NAD(P)-binding Rossmann-fold domains"/>
    <property type="match status" value="1"/>
</dbReference>
<evidence type="ECO:0000313" key="5">
    <source>
        <dbReference type="Proteomes" id="UP000193642"/>
    </source>
</evidence>
<dbReference type="PANTHER" id="PTHR24320:SF282">
    <property type="entry name" value="WW DOMAIN-CONTAINING OXIDOREDUCTASE"/>
    <property type="match status" value="1"/>
</dbReference>
<dbReference type="Proteomes" id="UP000193642">
    <property type="component" value="Unassembled WGS sequence"/>
</dbReference>
<protein>
    <submittedName>
        <fullName evidence="4">NAD(P)-binding protein</fullName>
    </submittedName>
</protein>
<evidence type="ECO:0000256" key="1">
    <source>
        <dbReference type="ARBA" id="ARBA00006484"/>
    </source>
</evidence>
<dbReference type="OrthoDB" id="191139at2759"/>
<evidence type="ECO:0000256" key="2">
    <source>
        <dbReference type="ARBA" id="ARBA00022857"/>
    </source>
</evidence>
<dbReference type="GO" id="GO:0016491">
    <property type="term" value="F:oxidoreductase activity"/>
    <property type="evidence" value="ECO:0007669"/>
    <property type="project" value="UniProtKB-KW"/>
</dbReference>
<evidence type="ECO:0000256" key="3">
    <source>
        <dbReference type="ARBA" id="ARBA00023002"/>
    </source>
</evidence>